<reference evidence="2 3" key="1">
    <citation type="submission" date="2019-04" db="EMBL/GenBank/DDBJ databases">
        <title>Chromosome genome assembly for Takifugu flavidus.</title>
        <authorList>
            <person name="Xiao S."/>
        </authorList>
    </citation>
    <scope>NUCLEOTIDE SEQUENCE [LARGE SCALE GENOMIC DNA]</scope>
    <source>
        <strain evidence="2">HTHZ2018</strain>
        <tissue evidence="2">Muscle</tissue>
    </source>
</reference>
<evidence type="ECO:0000256" key="1">
    <source>
        <dbReference type="SAM" id="MobiDB-lite"/>
    </source>
</evidence>
<sequence length="316" mass="35178">MEFPSPRICFQVKALAAPASAGVARDFSHRPFLSGASPPGAQGIRHRRKPGSPTSWINRLNPVTSAGLCPAVVAPLPRGEIRNSRVCSQVLQIFRVDVEKQQLRRENVAESWILRVKLMRNKVLQKWRKIEDERRPQRPRREDRLFSRAGSVPPVPEFRRPHVRFSSLGSDDRGGCFVGPRYAAWVRPQGRLLSLVALDLEDVDVTVRPARIHGNTPGTTRDHQPVSVVLPALSVCLREHDALFFLDPRPRSGLRGSKGLVNDGPQSWLRAGPLEPSSRTDCGILPGAFSQDNTVTGALKGPHPRKVVVEEIHHLR</sequence>
<protein>
    <submittedName>
        <fullName evidence="2">Uncharacterized protein</fullName>
    </submittedName>
</protein>
<gene>
    <name evidence="2" type="ORF">D4764_01G0020460</name>
</gene>
<proteinExistence type="predicted"/>
<keyword evidence="3" id="KW-1185">Reference proteome</keyword>
<feature type="region of interest" description="Disordered" evidence="1">
    <location>
        <begin position="33"/>
        <end position="53"/>
    </location>
</feature>
<organism evidence="2 3">
    <name type="scientific">Takifugu flavidus</name>
    <name type="common">sansaifugu</name>
    <dbReference type="NCBI Taxonomy" id="433684"/>
    <lineage>
        <taxon>Eukaryota</taxon>
        <taxon>Metazoa</taxon>
        <taxon>Chordata</taxon>
        <taxon>Craniata</taxon>
        <taxon>Vertebrata</taxon>
        <taxon>Euteleostomi</taxon>
        <taxon>Actinopterygii</taxon>
        <taxon>Neopterygii</taxon>
        <taxon>Teleostei</taxon>
        <taxon>Neoteleostei</taxon>
        <taxon>Acanthomorphata</taxon>
        <taxon>Eupercaria</taxon>
        <taxon>Tetraodontiformes</taxon>
        <taxon>Tetradontoidea</taxon>
        <taxon>Tetraodontidae</taxon>
        <taxon>Takifugu</taxon>
    </lineage>
</organism>
<evidence type="ECO:0000313" key="2">
    <source>
        <dbReference type="EMBL" id="TWW82231.1"/>
    </source>
</evidence>
<accession>A0A5C6PTJ0</accession>
<dbReference type="AlphaFoldDB" id="A0A5C6PTJ0"/>
<name>A0A5C6PTJ0_9TELE</name>
<comment type="caution">
    <text evidence="2">The sequence shown here is derived from an EMBL/GenBank/DDBJ whole genome shotgun (WGS) entry which is preliminary data.</text>
</comment>
<evidence type="ECO:0000313" key="3">
    <source>
        <dbReference type="Proteomes" id="UP000324091"/>
    </source>
</evidence>
<dbReference type="Proteomes" id="UP000324091">
    <property type="component" value="Chromosome 1"/>
</dbReference>
<dbReference type="EMBL" id="RHFK02000001">
    <property type="protein sequence ID" value="TWW82231.1"/>
    <property type="molecule type" value="Genomic_DNA"/>
</dbReference>